<feature type="transmembrane region" description="Helical" evidence="6">
    <location>
        <begin position="343"/>
        <end position="362"/>
    </location>
</feature>
<dbReference type="PROSITE" id="PS50850">
    <property type="entry name" value="MFS"/>
    <property type="match status" value="1"/>
</dbReference>
<feature type="transmembrane region" description="Helical" evidence="6">
    <location>
        <begin position="369"/>
        <end position="386"/>
    </location>
</feature>
<feature type="transmembrane region" description="Helical" evidence="6">
    <location>
        <begin position="112"/>
        <end position="135"/>
    </location>
</feature>
<feature type="transmembrane region" description="Helical" evidence="6">
    <location>
        <begin position="392"/>
        <end position="412"/>
    </location>
</feature>
<feature type="compositionally biased region" description="Low complexity" evidence="5">
    <location>
        <begin position="222"/>
        <end position="235"/>
    </location>
</feature>
<feature type="transmembrane region" description="Helical" evidence="6">
    <location>
        <begin position="309"/>
        <end position="331"/>
    </location>
</feature>
<dbReference type="Gene3D" id="1.20.1720.10">
    <property type="entry name" value="Multidrug resistance protein D"/>
    <property type="match status" value="1"/>
</dbReference>
<dbReference type="InterPro" id="IPR020846">
    <property type="entry name" value="MFS_dom"/>
</dbReference>
<accession>A0A7W0CN36</accession>
<feature type="transmembrane region" description="Helical" evidence="6">
    <location>
        <begin position="455"/>
        <end position="473"/>
    </location>
</feature>
<evidence type="ECO:0000313" key="9">
    <source>
        <dbReference type="Proteomes" id="UP000530928"/>
    </source>
</evidence>
<dbReference type="Gene3D" id="1.20.1250.20">
    <property type="entry name" value="MFS general substrate transporter like domains"/>
    <property type="match status" value="1"/>
</dbReference>
<organism evidence="8 9">
    <name type="scientific">Nonomuraea soli</name>
    <dbReference type="NCBI Taxonomy" id="1032476"/>
    <lineage>
        <taxon>Bacteria</taxon>
        <taxon>Bacillati</taxon>
        <taxon>Actinomycetota</taxon>
        <taxon>Actinomycetes</taxon>
        <taxon>Streptosporangiales</taxon>
        <taxon>Streptosporangiaceae</taxon>
        <taxon>Nonomuraea</taxon>
    </lineage>
</organism>
<keyword evidence="3 6" id="KW-1133">Transmembrane helix</keyword>
<sequence length="474" mass="48369">MALALLPPIQVPARPAARWWALPVLLTAAFVTTLDFFIANVALPSIRADLHAGEGTTQLVIAGYGLAYAAGVIVAGRMGDVYGARRIFLIGLALFTLASAACGLAPSSSALVASRVVQGAAAALMAPQVLTLLGVLYPGGADRRRAFAWYGSAVGLAGVSGQVVGGLLVASDVAGLGWRMCFLINLPLGVAALVFAKRLLPQGERGRGGQECTGRSGRDGNGRAQNGQAQNGQAQHGKRARLDGPGAALIAAALVAVVLPLTEGRQYGWPWWTWLSLAASAVLLAAFVRRQKRVAQPLVDLALFTSAPFVRGLMAVTLLFGSSSGLTFVLAIHLQDRLGLDPLTSGAVFTALNAGFLVASRLPAQRPAVAALVLAGGFLLIMQGIGDSPVQLVPGLFAAGAGMGLLMSPLIARTLEGVDEGRAGSAAGVLGTVQEMGGVLGVTVTGLVYFGSSSVYAALAVLTAGALALVRLAR</sequence>
<dbReference type="CDD" id="cd17321">
    <property type="entry name" value="MFS_MMR_MDR_like"/>
    <property type="match status" value="1"/>
</dbReference>
<dbReference type="RefSeq" id="WP_181612806.1">
    <property type="nucleotide sequence ID" value="NZ_BAABAM010000005.1"/>
</dbReference>
<evidence type="ECO:0000256" key="6">
    <source>
        <dbReference type="SAM" id="Phobius"/>
    </source>
</evidence>
<feature type="transmembrane region" description="Helical" evidence="6">
    <location>
        <begin position="271"/>
        <end position="288"/>
    </location>
</feature>
<dbReference type="Pfam" id="PF07690">
    <property type="entry name" value="MFS_1"/>
    <property type="match status" value="1"/>
</dbReference>
<feature type="transmembrane region" description="Helical" evidence="6">
    <location>
        <begin position="87"/>
        <end position="106"/>
    </location>
</feature>
<dbReference type="EMBL" id="JACDUR010000005">
    <property type="protein sequence ID" value="MBA2894074.1"/>
    <property type="molecule type" value="Genomic_DNA"/>
</dbReference>
<reference evidence="8 9" key="1">
    <citation type="submission" date="2020-07" db="EMBL/GenBank/DDBJ databases">
        <title>Genomic Encyclopedia of Type Strains, Phase IV (KMG-IV): sequencing the most valuable type-strain genomes for metagenomic binning, comparative biology and taxonomic classification.</title>
        <authorList>
            <person name="Goeker M."/>
        </authorList>
    </citation>
    <scope>NUCLEOTIDE SEQUENCE [LARGE SCALE GENOMIC DNA]</scope>
    <source>
        <strain evidence="8 9">DSM 45533</strain>
    </source>
</reference>
<feature type="domain" description="Major facilitator superfamily (MFS) profile" evidence="7">
    <location>
        <begin position="21"/>
        <end position="474"/>
    </location>
</feature>
<feature type="transmembrane region" description="Helical" evidence="6">
    <location>
        <begin position="20"/>
        <end position="43"/>
    </location>
</feature>
<evidence type="ECO:0000313" key="8">
    <source>
        <dbReference type="EMBL" id="MBA2894074.1"/>
    </source>
</evidence>
<evidence type="ECO:0000256" key="4">
    <source>
        <dbReference type="ARBA" id="ARBA00023136"/>
    </source>
</evidence>
<dbReference type="GO" id="GO:0022857">
    <property type="term" value="F:transmembrane transporter activity"/>
    <property type="evidence" value="ECO:0007669"/>
    <property type="project" value="InterPro"/>
</dbReference>
<dbReference type="AlphaFoldDB" id="A0A7W0CN36"/>
<dbReference type="InterPro" id="IPR036259">
    <property type="entry name" value="MFS_trans_sf"/>
</dbReference>
<feature type="transmembrane region" description="Helical" evidence="6">
    <location>
        <begin position="176"/>
        <end position="196"/>
    </location>
</feature>
<feature type="region of interest" description="Disordered" evidence="5">
    <location>
        <begin position="204"/>
        <end position="240"/>
    </location>
</feature>
<evidence type="ECO:0000256" key="2">
    <source>
        <dbReference type="ARBA" id="ARBA00022692"/>
    </source>
</evidence>
<keyword evidence="2 6" id="KW-0812">Transmembrane</keyword>
<proteinExistence type="predicted"/>
<dbReference type="GO" id="GO:0005886">
    <property type="term" value="C:plasma membrane"/>
    <property type="evidence" value="ECO:0007669"/>
    <property type="project" value="UniProtKB-SubCell"/>
</dbReference>
<keyword evidence="4 6" id="KW-0472">Membrane</keyword>
<evidence type="ECO:0000259" key="7">
    <source>
        <dbReference type="PROSITE" id="PS50850"/>
    </source>
</evidence>
<evidence type="ECO:0000256" key="5">
    <source>
        <dbReference type="SAM" id="MobiDB-lite"/>
    </source>
</evidence>
<gene>
    <name evidence="8" type="ORF">HNR30_005435</name>
</gene>
<name>A0A7W0CN36_9ACTN</name>
<protein>
    <submittedName>
        <fullName evidence="8">MFS family permease</fullName>
    </submittedName>
</protein>
<feature type="transmembrane region" description="Helical" evidence="6">
    <location>
        <begin position="147"/>
        <end position="170"/>
    </location>
</feature>
<comment type="caution">
    <text evidence="8">The sequence shown here is derived from an EMBL/GenBank/DDBJ whole genome shotgun (WGS) entry which is preliminary data.</text>
</comment>
<dbReference type="SUPFAM" id="SSF103473">
    <property type="entry name" value="MFS general substrate transporter"/>
    <property type="match status" value="2"/>
</dbReference>
<dbReference type="InterPro" id="IPR011701">
    <property type="entry name" value="MFS"/>
</dbReference>
<dbReference type="PANTHER" id="PTHR42718:SF39">
    <property type="entry name" value="ACTINORHODIN TRANSPORTER-RELATED"/>
    <property type="match status" value="1"/>
</dbReference>
<evidence type="ECO:0000256" key="1">
    <source>
        <dbReference type="ARBA" id="ARBA00004651"/>
    </source>
</evidence>
<dbReference type="PANTHER" id="PTHR42718">
    <property type="entry name" value="MAJOR FACILITATOR SUPERFAMILY MULTIDRUG TRANSPORTER MFSC"/>
    <property type="match status" value="1"/>
</dbReference>
<dbReference type="Proteomes" id="UP000530928">
    <property type="component" value="Unassembled WGS sequence"/>
</dbReference>
<evidence type="ECO:0000256" key="3">
    <source>
        <dbReference type="ARBA" id="ARBA00022989"/>
    </source>
</evidence>
<keyword evidence="9" id="KW-1185">Reference proteome</keyword>
<comment type="subcellular location">
    <subcellularLocation>
        <location evidence="1">Cell membrane</location>
        <topology evidence="1">Multi-pass membrane protein</topology>
    </subcellularLocation>
</comment>
<feature type="transmembrane region" description="Helical" evidence="6">
    <location>
        <begin position="242"/>
        <end position="259"/>
    </location>
</feature>
<feature type="transmembrane region" description="Helical" evidence="6">
    <location>
        <begin position="55"/>
        <end position="75"/>
    </location>
</feature>
<feature type="transmembrane region" description="Helical" evidence="6">
    <location>
        <begin position="424"/>
        <end position="449"/>
    </location>
</feature>